<evidence type="ECO:0000313" key="3">
    <source>
        <dbReference type="Proteomes" id="UP000480684"/>
    </source>
</evidence>
<feature type="domain" description="VOC" evidence="1">
    <location>
        <begin position="7"/>
        <end position="144"/>
    </location>
</feature>
<accession>A0A7C9UX06</accession>
<dbReference type="PANTHER" id="PTHR40265:SF1">
    <property type="entry name" value="GLYOXALASE-LIKE DOMAIN-CONTAINING PROTEIN"/>
    <property type="match status" value="1"/>
</dbReference>
<dbReference type="Gene3D" id="3.10.180.10">
    <property type="entry name" value="2,3-Dihydroxybiphenyl 1,2-Dioxygenase, domain 1"/>
    <property type="match status" value="1"/>
</dbReference>
<dbReference type="EMBL" id="JAAIYP010000038">
    <property type="protein sequence ID" value="NFV80750.1"/>
    <property type="molecule type" value="Genomic_DNA"/>
</dbReference>
<dbReference type="AlphaFoldDB" id="A0A7C9UX06"/>
<reference evidence="2 3" key="1">
    <citation type="submission" date="2020-02" db="EMBL/GenBank/DDBJ databases">
        <authorList>
            <person name="Dziuba M."/>
            <person name="Kuznetsov B."/>
            <person name="Mardanov A."/>
            <person name="Ravin N."/>
            <person name="Grouzdev D."/>
        </authorList>
    </citation>
    <scope>NUCLEOTIDE SEQUENCE [LARGE SCALE GENOMIC DNA]</scope>
    <source>
        <strain evidence="2 3">SpK</strain>
    </source>
</reference>
<dbReference type="Pfam" id="PF13468">
    <property type="entry name" value="Glyoxalase_3"/>
    <property type="match status" value="1"/>
</dbReference>
<dbReference type="InterPro" id="IPR037523">
    <property type="entry name" value="VOC_core"/>
</dbReference>
<dbReference type="RefSeq" id="WP_163679569.1">
    <property type="nucleotide sequence ID" value="NZ_JAAIYP010000038.1"/>
</dbReference>
<keyword evidence="3" id="KW-1185">Reference proteome</keyword>
<dbReference type="PANTHER" id="PTHR40265">
    <property type="entry name" value="BLL2707 PROTEIN"/>
    <property type="match status" value="1"/>
</dbReference>
<comment type="caution">
    <text evidence="2">The sequence shown here is derived from an EMBL/GenBank/DDBJ whole genome shotgun (WGS) entry which is preliminary data.</text>
</comment>
<evidence type="ECO:0000259" key="1">
    <source>
        <dbReference type="PROSITE" id="PS51819"/>
    </source>
</evidence>
<organism evidence="2 3">
    <name type="scientific">Magnetospirillum aberrantis SpK</name>
    <dbReference type="NCBI Taxonomy" id="908842"/>
    <lineage>
        <taxon>Bacteria</taxon>
        <taxon>Pseudomonadati</taxon>
        <taxon>Pseudomonadota</taxon>
        <taxon>Alphaproteobacteria</taxon>
        <taxon>Rhodospirillales</taxon>
        <taxon>Rhodospirillaceae</taxon>
        <taxon>Magnetospirillum</taxon>
    </lineage>
</organism>
<name>A0A7C9UX06_9PROT</name>
<dbReference type="InterPro" id="IPR029068">
    <property type="entry name" value="Glyas_Bleomycin-R_OHBP_Dase"/>
</dbReference>
<evidence type="ECO:0000313" key="2">
    <source>
        <dbReference type="EMBL" id="NFV80750.1"/>
    </source>
</evidence>
<proteinExistence type="predicted"/>
<protein>
    <submittedName>
        <fullName evidence="2">VOC family protein</fullName>
    </submittedName>
</protein>
<dbReference type="Proteomes" id="UP000480684">
    <property type="component" value="Unassembled WGS sequence"/>
</dbReference>
<sequence length="282" mass="29951">MANNLTGLDHAVVAVRDLDAASGVFERLGFALTPVGHHAEWGTANRCAMFAGDYVELIAPEGEGEVADQLRDFLTRQEGLFSLSLGSSDGAATSQSLRSAGLEVPVARSLSRKLDDGKGTTLMFSEMPLPPVATPGIPTRVVQHITAERERHPQWLDHPNTACGIAAATAIVEEPPALTPAWDVLFGPHSAVLTDDTVTVHTGGGLIYLTRPDELTQLHPEAELDELPPSPALVALAIRVADTDRAAQVLKDKGVDFSRDREGTVRIPPSEACGVFIEMVGA</sequence>
<gene>
    <name evidence="2" type="ORF">G4223_11585</name>
</gene>
<dbReference type="SUPFAM" id="SSF54593">
    <property type="entry name" value="Glyoxalase/Bleomycin resistance protein/Dihydroxybiphenyl dioxygenase"/>
    <property type="match status" value="1"/>
</dbReference>
<dbReference type="InterPro" id="IPR025870">
    <property type="entry name" value="Glyoxalase-like_dom"/>
</dbReference>
<dbReference type="PROSITE" id="PS51819">
    <property type="entry name" value="VOC"/>
    <property type="match status" value="1"/>
</dbReference>